<proteinExistence type="predicted"/>
<evidence type="ECO:0000313" key="2">
    <source>
        <dbReference type="Proteomes" id="UP001203945"/>
    </source>
</evidence>
<dbReference type="EMBL" id="JAKZEU010000004">
    <property type="protein sequence ID" value="MCQ0971092.1"/>
    <property type="molecule type" value="Genomic_DNA"/>
</dbReference>
<evidence type="ECO:0008006" key="3">
    <source>
        <dbReference type="Google" id="ProtNLM"/>
    </source>
</evidence>
<keyword evidence="2" id="KW-1185">Reference proteome</keyword>
<evidence type="ECO:0000313" key="1">
    <source>
        <dbReference type="EMBL" id="MCQ0971092.1"/>
    </source>
</evidence>
<dbReference type="Proteomes" id="UP001203945">
    <property type="component" value="Unassembled WGS sequence"/>
</dbReference>
<protein>
    <recommendedName>
        <fullName evidence="3">Capsular polysaccharide biosynthesis protein</fullName>
    </recommendedName>
</protein>
<organism evidence="1 2">
    <name type="scientific">Paracoccus albicereus</name>
    <dbReference type="NCBI Taxonomy" id="2922394"/>
    <lineage>
        <taxon>Bacteria</taxon>
        <taxon>Pseudomonadati</taxon>
        <taxon>Pseudomonadota</taxon>
        <taxon>Alphaproteobacteria</taxon>
        <taxon>Rhodobacterales</taxon>
        <taxon>Paracoccaceae</taxon>
        <taxon>Paracoccus</taxon>
    </lineage>
</organism>
<accession>A0ABT1MS11</accession>
<name>A0ABT1MS11_9RHOB</name>
<comment type="caution">
    <text evidence="1">The sequence shown here is derived from an EMBL/GenBank/DDBJ whole genome shotgun (WGS) entry which is preliminary data.</text>
</comment>
<reference evidence="1 2" key="1">
    <citation type="submission" date="2022-03" db="EMBL/GenBank/DDBJ databases">
        <authorList>
            <person name="He Y."/>
        </authorList>
    </citation>
    <scope>NUCLEOTIDE SEQUENCE [LARGE SCALE GENOMIC DNA]</scope>
    <source>
        <strain evidence="1 2">TK19116</strain>
    </source>
</reference>
<gene>
    <name evidence="1" type="ORF">MLD63_11725</name>
</gene>
<sequence length="312" mass="35064">MQPDAVPRSLSGMDQPKLCRLYLHPPILQTARAEKLGFLTRLREALEPRGWSIQIEPSGEDARARAPDRPGYALYHMERPTHDRALTFRLAYHYPFWRIERQPERWRWPVAQARFAPDAIDAEAAADFAARLRGRVLPGPDPTFGDHALVPLQGHIRQSRSFQTMSPIAMLDAVAATGRPTIATLHPKEVYGDDDRAALYELTRRHPNLSIGGDTARLVRDCAYVATQNSAVAFDGYILGKPAVLFAQVDFHHIALNVAQLGARKALALAQSHRPPFARYLDWFLRQQSLDMMAPEVEMQIIAALKKGGWPV</sequence>